<dbReference type="EMBL" id="LR746272">
    <property type="protein sequence ID" value="CAA7402522.1"/>
    <property type="molecule type" value="Genomic_DNA"/>
</dbReference>
<feature type="region of interest" description="Disordered" evidence="3">
    <location>
        <begin position="225"/>
        <end position="246"/>
    </location>
</feature>
<keyword evidence="2" id="KW-0694">RNA-binding</keyword>
<evidence type="ECO:0000313" key="6">
    <source>
        <dbReference type="Proteomes" id="UP000663760"/>
    </source>
</evidence>
<evidence type="ECO:0000313" key="5">
    <source>
        <dbReference type="EMBL" id="CAA7402522.1"/>
    </source>
</evidence>
<dbReference type="PROSITE" id="PS50084">
    <property type="entry name" value="KH_TYPE_1"/>
    <property type="match status" value="4"/>
</dbReference>
<feature type="domain" description="K Homology" evidence="4">
    <location>
        <begin position="109"/>
        <end position="189"/>
    </location>
</feature>
<evidence type="ECO:0000256" key="3">
    <source>
        <dbReference type="SAM" id="MobiDB-lite"/>
    </source>
</evidence>
<feature type="region of interest" description="Disordered" evidence="3">
    <location>
        <begin position="443"/>
        <end position="473"/>
    </location>
</feature>
<keyword evidence="1" id="KW-0677">Repeat</keyword>
<feature type="compositionally biased region" description="Polar residues" evidence="3">
    <location>
        <begin position="235"/>
        <end position="246"/>
    </location>
</feature>
<feature type="compositionally biased region" description="Basic and acidic residues" evidence="3">
    <location>
        <begin position="529"/>
        <end position="543"/>
    </location>
</feature>
<dbReference type="SMART" id="SM00322">
    <property type="entry name" value="KH"/>
    <property type="match status" value="5"/>
</dbReference>
<feature type="domain" description="K Homology" evidence="4">
    <location>
        <begin position="271"/>
        <end position="344"/>
    </location>
</feature>
<dbReference type="CDD" id="cd22459">
    <property type="entry name" value="KH-I_PEPPER_rpt1_like"/>
    <property type="match status" value="2"/>
</dbReference>
<dbReference type="InterPro" id="IPR036612">
    <property type="entry name" value="KH_dom_type_1_sf"/>
</dbReference>
<feature type="domain" description="K Homology" evidence="4">
    <location>
        <begin position="355"/>
        <end position="429"/>
    </location>
</feature>
<protein>
    <recommendedName>
        <fullName evidence="4">K Homology domain-containing protein</fullName>
    </recommendedName>
</protein>
<dbReference type="OrthoDB" id="442947at2759"/>
<sequence>MERSRSKRGYYYEQDSDSQASPPPPPRTKGSFRILCSDEKAGSVIGKSGCFLKTFRQETGAWISVHPLAPGDDELIIETSDSRRREPDGRPPQYSPAQEALLMIHERILDAGFEMEGDDEDDEGHVGCLMGKGGKIIEQMRIETKTHIRILPRDHNTPRCVSMSEEVVQVVGESNAVKRAVEIISSRLKESLHRDRGPFRGRPHSPERYFPPDDEFALNLQHRPDELDLGPRSLTGVTRSRNTSYPSRSSAYPLDFDVVPTSNHAQPAPYEDLVFRMLCPSDKVESIMGDSSGILEMLRADVGVEVHVTDPVPGSDERIITVTSEEGPNDDLFPAQEALLHIQSHMVELGPEKDNIATTRLLISTSATGCLQGRDGTMGDLRRLTHANVQILPREEIPSCANGAYELLQIVGEIRAAREALIQITARLRSFLYHDVSSPKELLPPPVSASGHSGSTPRPESGAPNCEVNEGSELPPAVSQEMKVEATAQKTERVWPFVGGYRVREKLLQTLSVKGNIPQDAVPCGNGSLEHKEEGQVHEEEQQKTGQARSTAAPPAQKTLEVSIPEQAVPSLIMRSGHKLAQIGEMSGAKLSLIEGRPEQAGRVVQICGSPEQAERAQSLLQGFILSTL</sequence>
<dbReference type="InterPro" id="IPR004087">
    <property type="entry name" value="KH_dom"/>
</dbReference>
<organism evidence="5 6">
    <name type="scientific">Spirodela intermedia</name>
    <name type="common">Intermediate duckweed</name>
    <dbReference type="NCBI Taxonomy" id="51605"/>
    <lineage>
        <taxon>Eukaryota</taxon>
        <taxon>Viridiplantae</taxon>
        <taxon>Streptophyta</taxon>
        <taxon>Embryophyta</taxon>
        <taxon>Tracheophyta</taxon>
        <taxon>Spermatophyta</taxon>
        <taxon>Magnoliopsida</taxon>
        <taxon>Liliopsida</taxon>
        <taxon>Araceae</taxon>
        <taxon>Lemnoideae</taxon>
        <taxon>Spirodela</taxon>
    </lineage>
</organism>
<feature type="domain" description="K Homology" evidence="4">
    <location>
        <begin position="556"/>
        <end position="626"/>
    </location>
</feature>
<evidence type="ECO:0000256" key="1">
    <source>
        <dbReference type="ARBA" id="ARBA00022737"/>
    </source>
</evidence>
<dbReference type="InterPro" id="IPR004088">
    <property type="entry name" value="KH_dom_type_1"/>
</dbReference>
<dbReference type="Gene3D" id="3.30.310.210">
    <property type="match status" value="1"/>
</dbReference>
<dbReference type="PANTHER" id="PTHR10288">
    <property type="entry name" value="KH DOMAIN CONTAINING RNA BINDING PROTEIN"/>
    <property type="match status" value="1"/>
</dbReference>
<evidence type="ECO:0000256" key="2">
    <source>
        <dbReference type="PROSITE-ProRule" id="PRU00117"/>
    </source>
</evidence>
<accession>A0A7I8KYC5</accession>
<dbReference type="Pfam" id="PF00013">
    <property type="entry name" value="KH_1"/>
    <property type="match status" value="4"/>
</dbReference>
<dbReference type="Gene3D" id="3.30.1370.10">
    <property type="entry name" value="K Homology domain, type 1"/>
    <property type="match status" value="3"/>
</dbReference>
<feature type="region of interest" description="Disordered" evidence="3">
    <location>
        <begin position="519"/>
        <end position="559"/>
    </location>
</feature>
<dbReference type="SUPFAM" id="SSF54791">
    <property type="entry name" value="Eukaryotic type KH-domain (KH-domain type I)"/>
    <property type="match status" value="5"/>
</dbReference>
<reference evidence="5" key="1">
    <citation type="submission" date="2020-02" db="EMBL/GenBank/DDBJ databases">
        <authorList>
            <person name="Scholz U."/>
            <person name="Mascher M."/>
            <person name="Fiebig A."/>
        </authorList>
    </citation>
    <scope>NUCLEOTIDE SEQUENCE</scope>
</reference>
<dbReference type="Proteomes" id="UP000663760">
    <property type="component" value="Chromosome 9"/>
</dbReference>
<dbReference type="AlphaFoldDB" id="A0A7I8KYC5"/>
<feature type="region of interest" description="Disordered" evidence="3">
    <location>
        <begin position="1"/>
        <end position="32"/>
    </location>
</feature>
<dbReference type="CDD" id="cd22460">
    <property type="entry name" value="KH-I_PEPPER_rpt2_like"/>
    <property type="match status" value="1"/>
</dbReference>
<keyword evidence="6" id="KW-1185">Reference proteome</keyword>
<evidence type="ECO:0000259" key="4">
    <source>
        <dbReference type="SMART" id="SM00322"/>
    </source>
</evidence>
<proteinExistence type="predicted"/>
<name>A0A7I8KYC5_SPIIN</name>
<feature type="domain" description="K Homology" evidence="4">
    <location>
        <begin position="28"/>
        <end position="106"/>
    </location>
</feature>
<dbReference type="GO" id="GO:0003723">
    <property type="term" value="F:RNA binding"/>
    <property type="evidence" value="ECO:0007669"/>
    <property type="project" value="UniProtKB-UniRule"/>
</dbReference>
<gene>
    <name evidence="5" type="ORF">SI8410_09013200</name>
</gene>